<evidence type="ECO:0000256" key="2">
    <source>
        <dbReference type="SAM" id="MobiDB-lite"/>
    </source>
</evidence>
<evidence type="ECO:0000313" key="3">
    <source>
        <dbReference type="EMBL" id="CAG8767213.1"/>
    </source>
</evidence>
<gene>
    <name evidence="3" type="ORF">GMARGA_LOCUS18127</name>
</gene>
<feature type="compositionally biased region" description="Basic and acidic residues" evidence="2">
    <location>
        <begin position="62"/>
        <end position="72"/>
    </location>
</feature>
<keyword evidence="4" id="KW-1185">Reference proteome</keyword>
<protein>
    <submittedName>
        <fullName evidence="3">45555_t:CDS:1</fullName>
    </submittedName>
</protein>
<dbReference type="Proteomes" id="UP000789901">
    <property type="component" value="Unassembled WGS sequence"/>
</dbReference>
<evidence type="ECO:0000256" key="1">
    <source>
        <dbReference type="SAM" id="Coils"/>
    </source>
</evidence>
<accession>A0ABN7VFH5</accession>
<proteinExistence type="predicted"/>
<name>A0ABN7VFH5_GIGMA</name>
<reference evidence="3 4" key="1">
    <citation type="submission" date="2021-06" db="EMBL/GenBank/DDBJ databases">
        <authorList>
            <person name="Kallberg Y."/>
            <person name="Tangrot J."/>
            <person name="Rosling A."/>
        </authorList>
    </citation>
    <scope>NUCLEOTIDE SEQUENCE [LARGE SCALE GENOMIC DNA]</scope>
    <source>
        <strain evidence="3 4">120-4 pot B 10/14</strain>
    </source>
</reference>
<feature type="region of interest" description="Disordered" evidence="2">
    <location>
        <begin position="48"/>
        <end position="72"/>
    </location>
</feature>
<feature type="coiled-coil region" evidence="1">
    <location>
        <begin position="199"/>
        <end position="226"/>
    </location>
</feature>
<sequence length="301" mass="35814">MPPRRNKGKSSGNTRCPGCGVHYKDINEHVRRKHNTTLSILKRQVAQRERSYQNVQDQDAQDQTRRDRRNERLYNRPHLIKKIDGYLRILSNQKLNAPKEDELIFDAEIQWFTNLKEFTRNANENNLSLFQSIYSDFNKLKQLKEELRVVKNKLELLEQENDTDFDLNSRNLLMKAEIVQKDTDIDNLTRKVADLNLINEERIKMINNLEDQIVKLTSDIEILRSNCKMIDAENIQNATKLHDAESKINYEKRKYDSFVTKHERELENRDERESNLYSHITLLKNRIKDLESNLDISTRPY</sequence>
<keyword evidence="1" id="KW-0175">Coiled coil</keyword>
<organism evidence="3 4">
    <name type="scientific">Gigaspora margarita</name>
    <dbReference type="NCBI Taxonomy" id="4874"/>
    <lineage>
        <taxon>Eukaryota</taxon>
        <taxon>Fungi</taxon>
        <taxon>Fungi incertae sedis</taxon>
        <taxon>Mucoromycota</taxon>
        <taxon>Glomeromycotina</taxon>
        <taxon>Glomeromycetes</taxon>
        <taxon>Diversisporales</taxon>
        <taxon>Gigasporaceae</taxon>
        <taxon>Gigaspora</taxon>
    </lineage>
</organism>
<evidence type="ECO:0000313" key="4">
    <source>
        <dbReference type="Proteomes" id="UP000789901"/>
    </source>
</evidence>
<comment type="caution">
    <text evidence="3">The sequence shown here is derived from an EMBL/GenBank/DDBJ whole genome shotgun (WGS) entry which is preliminary data.</text>
</comment>
<dbReference type="EMBL" id="CAJVQB010014239">
    <property type="protein sequence ID" value="CAG8767213.1"/>
    <property type="molecule type" value="Genomic_DNA"/>
</dbReference>